<feature type="domain" description="Secretion system C-terminal sorting" evidence="3">
    <location>
        <begin position="351"/>
        <end position="422"/>
    </location>
</feature>
<comment type="caution">
    <text evidence="4">The sequence shown here is derived from an EMBL/GenBank/DDBJ whole genome shotgun (WGS) entry which is preliminary data.</text>
</comment>
<protein>
    <recommendedName>
        <fullName evidence="3">Secretion system C-terminal sorting domain-containing protein</fullName>
    </recommendedName>
</protein>
<dbReference type="AlphaFoldDB" id="A0A2I0R0B2"/>
<reference evidence="4 5" key="1">
    <citation type="submission" date="2017-12" db="EMBL/GenBank/DDBJ databases">
        <title>The draft genome sequence of Brumimicrobium saltpan LHR20.</title>
        <authorList>
            <person name="Do Z.-J."/>
            <person name="Luo H.-R."/>
        </authorList>
    </citation>
    <scope>NUCLEOTIDE SEQUENCE [LARGE SCALE GENOMIC DNA]</scope>
    <source>
        <strain evidence="4 5">LHR20</strain>
    </source>
</reference>
<accession>A0A2I0R0B2</accession>
<gene>
    <name evidence="4" type="ORF">CW751_12375</name>
</gene>
<feature type="chain" id="PRO_5014184985" description="Secretion system C-terminal sorting domain-containing protein" evidence="2">
    <location>
        <begin position="22"/>
        <end position="424"/>
    </location>
</feature>
<evidence type="ECO:0000256" key="2">
    <source>
        <dbReference type="SAM" id="SignalP"/>
    </source>
</evidence>
<evidence type="ECO:0000313" key="4">
    <source>
        <dbReference type="EMBL" id="PKR80013.1"/>
    </source>
</evidence>
<feature type="signal peptide" evidence="2">
    <location>
        <begin position="1"/>
        <end position="21"/>
    </location>
</feature>
<evidence type="ECO:0000259" key="3">
    <source>
        <dbReference type="Pfam" id="PF18962"/>
    </source>
</evidence>
<proteinExistence type="predicted"/>
<evidence type="ECO:0000256" key="1">
    <source>
        <dbReference type="ARBA" id="ARBA00022729"/>
    </source>
</evidence>
<dbReference type="OrthoDB" id="626993at2"/>
<dbReference type="RefSeq" id="WP_101335338.1">
    <property type="nucleotide sequence ID" value="NZ_PJNI01000015.1"/>
</dbReference>
<dbReference type="Proteomes" id="UP000236654">
    <property type="component" value="Unassembled WGS sequence"/>
</dbReference>
<name>A0A2I0R0B2_9FLAO</name>
<dbReference type="Pfam" id="PF18962">
    <property type="entry name" value="Por_Secre_tail"/>
    <property type="match status" value="1"/>
</dbReference>
<dbReference type="EMBL" id="PJNI01000015">
    <property type="protein sequence ID" value="PKR80013.1"/>
    <property type="molecule type" value="Genomic_DNA"/>
</dbReference>
<dbReference type="InterPro" id="IPR026444">
    <property type="entry name" value="Secre_tail"/>
</dbReference>
<evidence type="ECO:0000313" key="5">
    <source>
        <dbReference type="Proteomes" id="UP000236654"/>
    </source>
</evidence>
<sequence>MKKIYLSALALVLGVGINAQVSNPSFENWTTGTPDDWTTLNAVTGIGTVTDENSDPVTPALEVTTGATDGNSFITLTSFNLAGSSNTQVPDGDYGSIATQDINSTDKYEDFSVDVMYDIKANDTAVITLQAYDASDNLVGVGIEVFAGTQATFTTVTIPMQYIGTVASYTMFIASSEGQIFQQSANSTIGVGSKLSVDNIVLGTVLSEADPATNIVASDISDNGDGSDLQVTFDAAADESTVSEYRVIVMEQGVALTDWSAVPAQLYTAVAPDGSANYSVTLTSADQYLASAGGNSVAPQAIVEDEAMDVYIYSIADGTNATTNQIAGPSNTITLTSATSSLLSLTKTINVYPNPATNVVNFKVDGLENGKIVINSITGQEVVNTTISNSKQVDVSNLNNGVYIYTVSNVNGEVVKTNKLVISK</sequence>
<dbReference type="NCBIfam" id="TIGR04183">
    <property type="entry name" value="Por_Secre_tail"/>
    <property type="match status" value="1"/>
</dbReference>
<keyword evidence="5" id="KW-1185">Reference proteome</keyword>
<organism evidence="4 5">
    <name type="scientific">Brumimicrobium salinarum</name>
    <dbReference type="NCBI Taxonomy" id="2058658"/>
    <lineage>
        <taxon>Bacteria</taxon>
        <taxon>Pseudomonadati</taxon>
        <taxon>Bacteroidota</taxon>
        <taxon>Flavobacteriia</taxon>
        <taxon>Flavobacteriales</taxon>
        <taxon>Crocinitomicaceae</taxon>
        <taxon>Brumimicrobium</taxon>
    </lineage>
</organism>
<keyword evidence="1 2" id="KW-0732">Signal</keyword>